<dbReference type="InterPro" id="IPR002563">
    <property type="entry name" value="Flavin_Rdtase-like_dom"/>
</dbReference>
<accession>A0A1B4Y3C8</accession>
<reference evidence="4 5" key="1">
    <citation type="submission" date="2016-08" db="EMBL/GenBank/DDBJ databases">
        <title>Complete genome sequence of Mycobacterium shinshuense, a subspecies of M. ulcerans.</title>
        <authorList>
            <person name="Yoshida M."/>
            <person name="Ogura Y."/>
            <person name="Hayashi T."/>
            <person name="Hoshino Y."/>
        </authorList>
    </citation>
    <scope>NUCLEOTIDE SEQUENCE [LARGE SCALE GENOMIC DNA]</scope>
    <source>
        <strain evidence="5">ATCC 33728</strain>
    </source>
</reference>
<evidence type="ECO:0000256" key="1">
    <source>
        <dbReference type="ARBA" id="ARBA00008898"/>
    </source>
</evidence>
<dbReference type="Pfam" id="PF01613">
    <property type="entry name" value="Flavin_Reduct"/>
    <property type="match status" value="1"/>
</dbReference>
<evidence type="ECO:0000259" key="3">
    <source>
        <dbReference type="SMART" id="SM00903"/>
    </source>
</evidence>
<dbReference type="AlphaFoldDB" id="A0A1B4Y3C8"/>
<dbReference type="EMBL" id="AP017624">
    <property type="protein sequence ID" value="BAV41542.1"/>
    <property type="molecule type" value="Genomic_DNA"/>
</dbReference>
<evidence type="ECO:0000313" key="5">
    <source>
        <dbReference type="Proteomes" id="UP000218067"/>
    </source>
</evidence>
<feature type="domain" description="Flavin reductase like" evidence="3">
    <location>
        <begin position="24"/>
        <end position="167"/>
    </location>
</feature>
<dbReference type="SUPFAM" id="SSF50475">
    <property type="entry name" value="FMN-binding split barrel"/>
    <property type="match status" value="1"/>
</dbReference>
<dbReference type="PANTHER" id="PTHR30466">
    <property type="entry name" value="FLAVIN REDUCTASE"/>
    <property type="match status" value="1"/>
</dbReference>
<dbReference type="GO" id="GO:0042602">
    <property type="term" value="F:riboflavin reductase (NADPH) activity"/>
    <property type="evidence" value="ECO:0007669"/>
    <property type="project" value="TreeGrafter"/>
</dbReference>
<name>A0A1B4Y3C8_MYCUL</name>
<evidence type="ECO:0000313" key="4">
    <source>
        <dbReference type="EMBL" id="BAV41542.1"/>
    </source>
</evidence>
<sequence>MSCTFDMIPQTVDPLDGAALRYAFGCFPSGVIAVCAMVGDAPVGMAASSFTSVSIDPPLVSICVQNTSTTWPKLRNRPRLGVSVIAEGHDEACISLSRKEGDRFAGVFHSELPGGGVVVLGASAWLECRLHSEVPAGDHTIALLEICSLGADPETPPLVFHGSRFRRLAAHPVTEPG</sequence>
<dbReference type="GeneID" id="93437025"/>
<proteinExistence type="inferred from homology"/>
<gene>
    <name evidence="4" type="ORF">SHTP_2418</name>
</gene>
<dbReference type="Proteomes" id="UP000218067">
    <property type="component" value="Chromosome"/>
</dbReference>
<protein>
    <submittedName>
        <fullName evidence="4">Oxidoreducatse</fullName>
    </submittedName>
</protein>
<dbReference type="InterPro" id="IPR050268">
    <property type="entry name" value="NADH-dep_flavin_reductase"/>
</dbReference>
<dbReference type="InterPro" id="IPR012349">
    <property type="entry name" value="Split_barrel_FMN-bd"/>
</dbReference>
<keyword evidence="2" id="KW-0560">Oxidoreductase</keyword>
<dbReference type="PANTHER" id="PTHR30466:SF11">
    <property type="entry name" value="FLAVIN-DEPENDENT MONOOXYGENASE, REDUCTASE SUBUNIT HSAB"/>
    <property type="match status" value="1"/>
</dbReference>
<organism evidence="4 5">
    <name type="scientific">Mycobacterium ulcerans subsp. shinshuense</name>
    <dbReference type="NCBI Taxonomy" id="1124626"/>
    <lineage>
        <taxon>Bacteria</taxon>
        <taxon>Bacillati</taxon>
        <taxon>Actinomycetota</taxon>
        <taxon>Actinomycetes</taxon>
        <taxon>Mycobacteriales</taxon>
        <taxon>Mycobacteriaceae</taxon>
        <taxon>Mycobacterium</taxon>
        <taxon>Mycobacterium ulcerans group</taxon>
    </lineage>
</organism>
<dbReference type="Gene3D" id="2.30.110.10">
    <property type="entry name" value="Electron Transport, Fmn-binding Protein, Chain A"/>
    <property type="match status" value="1"/>
</dbReference>
<dbReference type="RefSeq" id="WP_096370768.1">
    <property type="nucleotide sequence ID" value="NZ_AP017624.1"/>
</dbReference>
<dbReference type="GO" id="GO:0010181">
    <property type="term" value="F:FMN binding"/>
    <property type="evidence" value="ECO:0007669"/>
    <property type="project" value="InterPro"/>
</dbReference>
<evidence type="ECO:0000256" key="2">
    <source>
        <dbReference type="ARBA" id="ARBA00023002"/>
    </source>
</evidence>
<dbReference type="SMART" id="SM00903">
    <property type="entry name" value="Flavin_Reduct"/>
    <property type="match status" value="1"/>
</dbReference>
<comment type="similarity">
    <text evidence="1">Belongs to the non-flavoprotein flavin reductase family.</text>
</comment>